<name>A0ABN0AZ62_9ACTN</name>
<sequence length="83" mass="9685">MLQQTHSTTSAHGVHAEQVMHGVTHTCYTCMHTRMPMHTARNYIATPHQCVFRTHNACNCANTPFSWRFMHRRMRKTTKNTDV</sequence>
<evidence type="ECO:0000313" key="1">
    <source>
        <dbReference type="EMBL" id="EFL43804.1"/>
    </source>
</evidence>
<gene>
    <name evidence="1" type="ORF">HMPREF9248_0509</name>
</gene>
<proteinExistence type="predicted"/>
<comment type="caution">
    <text evidence="1">The sequence shown here is derived from an EMBL/GenBank/DDBJ whole genome shotgun (WGS) entry which is preliminary data.</text>
</comment>
<keyword evidence="2" id="KW-1185">Reference proteome</keyword>
<dbReference type="EMBL" id="AEDQ01000029">
    <property type="protein sequence ID" value="EFL43804.1"/>
    <property type="molecule type" value="Genomic_DNA"/>
</dbReference>
<accession>A0ABN0AZ62</accession>
<organism evidence="1 2">
    <name type="scientific">Fannyhessea vaginae PB189-T1-4</name>
    <dbReference type="NCBI Taxonomy" id="866774"/>
    <lineage>
        <taxon>Bacteria</taxon>
        <taxon>Bacillati</taxon>
        <taxon>Actinomycetota</taxon>
        <taxon>Coriobacteriia</taxon>
        <taxon>Coriobacteriales</taxon>
        <taxon>Atopobiaceae</taxon>
        <taxon>Fannyhessea</taxon>
    </lineage>
</organism>
<protein>
    <submittedName>
        <fullName evidence="1">Uncharacterized protein</fullName>
    </submittedName>
</protein>
<evidence type="ECO:0000313" key="2">
    <source>
        <dbReference type="Proteomes" id="UP000004431"/>
    </source>
</evidence>
<dbReference type="Proteomes" id="UP000004431">
    <property type="component" value="Unassembled WGS sequence"/>
</dbReference>
<reference evidence="1 2" key="1">
    <citation type="submission" date="2010-08" db="EMBL/GenBank/DDBJ databases">
        <authorList>
            <person name="Durkin A.S."/>
            <person name="Madupu R."/>
            <person name="Torralba M."/>
            <person name="Gillis M."/>
            <person name="Methe B."/>
            <person name="Sutton G."/>
            <person name="Nelson K.E."/>
        </authorList>
    </citation>
    <scope>NUCLEOTIDE SEQUENCE [LARGE SCALE GENOMIC DNA]</scope>
    <source>
        <strain evidence="1 2">PB189-T1-4</strain>
    </source>
</reference>